<feature type="binding site" evidence="5">
    <location>
        <position position="77"/>
    </location>
    <ligand>
        <name>S-adenosyl-L-methionine</name>
        <dbReference type="ChEBI" id="CHEBI:59789"/>
    </ligand>
</feature>
<evidence type="ECO:0000256" key="3">
    <source>
        <dbReference type="ARBA" id="ARBA00022679"/>
    </source>
</evidence>
<dbReference type="EMBL" id="CP001322">
    <property type="protein sequence ID" value="ACL06178.1"/>
    <property type="molecule type" value="Genomic_DNA"/>
</dbReference>
<dbReference type="InterPro" id="IPR029063">
    <property type="entry name" value="SAM-dependent_MTases_sf"/>
</dbReference>
<dbReference type="PANTHER" id="PTHR43591:SF24">
    <property type="entry name" value="2-METHOXY-6-POLYPRENYL-1,4-BENZOQUINOL METHYLASE, MITOCHONDRIAL"/>
    <property type="match status" value="1"/>
</dbReference>
<dbReference type="GO" id="GO:0009234">
    <property type="term" value="P:menaquinone biosynthetic process"/>
    <property type="evidence" value="ECO:0007669"/>
    <property type="project" value="UniProtKB-UniRule"/>
</dbReference>
<feature type="binding site" evidence="5">
    <location>
        <begin position="101"/>
        <end position="102"/>
    </location>
    <ligand>
        <name>S-adenosyl-L-methionine</name>
        <dbReference type="ChEBI" id="CHEBI:59789"/>
    </ligand>
</feature>
<comment type="function">
    <text evidence="5">Methyltransferase required for the conversion of demethylmenaquinol (DMKH2) to menaquinol (MKH2).</text>
</comment>
<comment type="caution">
    <text evidence="5">Lacks conserved residue(s) required for the propagation of feature annotation.</text>
</comment>
<dbReference type="GO" id="GO:0032259">
    <property type="term" value="P:methylation"/>
    <property type="evidence" value="ECO:0007669"/>
    <property type="project" value="UniProtKB-KW"/>
</dbReference>
<keyword evidence="6" id="KW-0830">Ubiquinone</keyword>
<dbReference type="HAMAP" id="MF_01813">
    <property type="entry name" value="MenG_UbiE_methyltr"/>
    <property type="match status" value="1"/>
</dbReference>
<dbReference type="HOGENOM" id="CLU_037990_0_0_7"/>
<keyword evidence="3 5" id="KW-0808">Transferase</keyword>
<dbReference type="eggNOG" id="COG2226">
    <property type="taxonomic scope" value="Bacteria"/>
</dbReference>
<keyword evidence="2 5" id="KW-0489">Methyltransferase</keyword>
<sequence length="231" mass="25482">MDKDPKTVQEMFGRIAGRYDLMNTLMTMGRDQSWRRFVLQTAAPPKGGSLLDVACGTGPMALMAAAMFPSVSVTAVDFTENMVRTALSRPGRQKVSWGIADGLALSFGDNSFDAVTSGYLIRNVPDPLKAFQEQARVVKPGGRVVCLDTCPPPDGPLKPAIMVHMKYVIPFLGQMVAKNRSAYEYLPDTTANFMNPRQLTDLMKQAGLKNIGFRQFMFNTQTVAWGEKDYP</sequence>
<dbReference type="EC" id="2.1.1.163" evidence="5"/>
<evidence type="ECO:0000256" key="5">
    <source>
        <dbReference type="HAMAP-Rule" id="MF_01813"/>
    </source>
</evidence>
<protein>
    <recommendedName>
        <fullName evidence="5">Demethylmenaquinone methyltransferase</fullName>
        <ecNumber evidence="5">2.1.1.163</ecNumber>
    </recommendedName>
</protein>
<dbReference type="Proteomes" id="UP000000739">
    <property type="component" value="Chromosome"/>
</dbReference>
<dbReference type="PROSITE" id="PS51608">
    <property type="entry name" value="SAM_MT_UBIE"/>
    <property type="match status" value="1"/>
</dbReference>
<dbReference type="Pfam" id="PF01209">
    <property type="entry name" value="Ubie_methyltran"/>
    <property type="match status" value="1"/>
</dbReference>
<evidence type="ECO:0000313" key="7">
    <source>
        <dbReference type="Proteomes" id="UP000000739"/>
    </source>
</evidence>
<gene>
    <name evidence="5" type="primary">menG</name>
    <name evidence="6" type="ordered locus">Dalk_4499</name>
</gene>
<organism evidence="6 7">
    <name type="scientific">Desulfatibacillum aliphaticivorans</name>
    <dbReference type="NCBI Taxonomy" id="218208"/>
    <lineage>
        <taxon>Bacteria</taxon>
        <taxon>Pseudomonadati</taxon>
        <taxon>Thermodesulfobacteriota</taxon>
        <taxon>Desulfobacteria</taxon>
        <taxon>Desulfobacterales</taxon>
        <taxon>Desulfatibacillaceae</taxon>
        <taxon>Desulfatibacillum</taxon>
    </lineage>
</organism>
<dbReference type="NCBIfam" id="TIGR01934">
    <property type="entry name" value="MenG_MenH_UbiE"/>
    <property type="match status" value="1"/>
</dbReference>
<dbReference type="UniPathway" id="UPA00232"/>
<comment type="similarity">
    <text evidence="5">Belongs to the class I-like SAM-binding methyltransferase superfamily. MenG/UbiE family.</text>
</comment>
<reference evidence="6 7" key="1">
    <citation type="journal article" date="2012" name="Environ. Microbiol.">
        <title>The genome sequence of Desulfatibacillum alkenivorans AK-01: a blueprint for anaerobic alkane oxidation.</title>
        <authorList>
            <person name="Callaghan A.V."/>
            <person name="Morris B.E."/>
            <person name="Pereira I.A."/>
            <person name="McInerney M.J."/>
            <person name="Austin R.N."/>
            <person name="Groves J.T."/>
            <person name="Kukor J.J."/>
            <person name="Suflita J.M."/>
            <person name="Young L.Y."/>
            <person name="Zylstra G.J."/>
            <person name="Wawrik B."/>
        </authorList>
    </citation>
    <scope>NUCLEOTIDE SEQUENCE [LARGE SCALE GENOMIC DNA]</scope>
    <source>
        <strain evidence="6 7">AK-01</strain>
    </source>
</reference>
<keyword evidence="7" id="KW-1185">Reference proteome</keyword>
<dbReference type="GO" id="GO:0006744">
    <property type="term" value="P:ubiquinone biosynthetic process"/>
    <property type="evidence" value="ECO:0007669"/>
    <property type="project" value="UniProtKB-UniPathway"/>
</dbReference>
<name>B8FCL5_DESAL</name>
<dbReference type="SUPFAM" id="SSF53335">
    <property type="entry name" value="S-adenosyl-L-methionine-dependent methyltransferases"/>
    <property type="match status" value="1"/>
</dbReference>
<dbReference type="PANTHER" id="PTHR43591">
    <property type="entry name" value="METHYLTRANSFERASE"/>
    <property type="match status" value="1"/>
</dbReference>
<dbReference type="AlphaFoldDB" id="B8FCL5"/>
<feature type="binding site" evidence="5">
    <location>
        <position position="57"/>
    </location>
    <ligand>
        <name>S-adenosyl-L-methionine</name>
        <dbReference type="ChEBI" id="CHEBI:59789"/>
    </ligand>
</feature>
<dbReference type="UniPathway" id="UPA00079">
    <property type="reaction ID" value="UER00169"/>
</dbReference>
<dbReference type="RefSeq" id="WP_015949224.1">
    <property type="nucleotide sequence ID" value="NC_011768.1"/>
</dbReference>
<dbReference type="Gene3D" id="3.40.50.150">
    <property type="entry name" value="Vaccinia Virus protein VP39"/>
    <property type="match status" value="1"/>
</dbReference>
<evidence type="ECO:0000256" key="2">
    <source>
        <dbReference type="ARBA" id="ARBA00022603"/>
    </source>
</evidence>
<accession>B8FCL5</accession>
<dbReference type="CDD" id="cd02440">
    <property type="entry name" value="AdoMet_MTases"/>
    <property type="match status" value="1"/>
</dbReference>
<evidence type="ECO:0000256" key="1">
    <source>
        <dbReference type="ARBA" id="ARBA00022428"/>
    </source>
</evidence>
<keyword evidence="1 5" id="KW-0474">Menaquinone biosynthesis</keyword>
<dbReference type="InterPro" id="IPR004033">
    <property type="entry name" value="UbiE/COQ5_MeTrFase"/>
</dbReference>
<dbReference type="GO" id="GO:0043770">
    <property type="term" value="F:demethylmenaquinone methyltransferase activity"/>
    <property type="evidence" value="ECO:0007669"/>
    <property type="project" value="UniProtKB-UniRule"/>
</dbReference>
<keyword evidence="4 5" id="KW-0949">S-adenosyl-L-methionine</keyword>
<evidence type="ECO:0000256" key="4">
    <source>
        <dbReference type="ARBA" id="ARBA00022691"/>
    </source>
</evidence>
<comment type="catalytic activity">
    <reaction evidence="5">
        <text>a 2-demethylmenaquinol + S-adenosyl-L-methionine = a menaquinol + S-adenosyl-L-homocysteine + H(+)</text>
        <dbReference type="Rhea" id="RHEA:42640"/>
        <dbReference type="Rhea" id="RHEA-COMP:9539"/>
        <dbReference type="Rhea" id="RHEA-COMP:9563"/>
        <dbReference type="ChEBI" id="CHEBI:15378"/>
        <dbReference type="ChEBI" id="CHEBI:18151"/>
        <dbReference type="ChEBI" id="CHEBI:55437"/>
        <dbReference type="ChEBI" id="CHEBI:57856"/>
        <dbReference type="ChEBI" id="CHEBI:59789"/>
        <dbReference type="EC" id="2.1.1.163"/>
    </reaction>
</comment>
<comment type="pathway">
    <text evidence="5">Quinol/quinone metabolism; menaquinone biosynthesis; menaquinol from 1,4-dihydroxy-2-naphthoate: step 2/2.</text>
</comment>
<evidence type="ECO:0000313" key="6">
    <source>
        <dbReference type="EMBL" id="ACL06178.1"/>
    </source>
</evidence>
<proteinExistence type="inferred from homology"/>
<dbReference type="KEGG" id="dal:Dalk_4499"/>